<dbReference type="SUPFAM" id="SSF56176">
    <property type="entry name" value="FAD-binding/transporter-associated domain-like"/>
    <property type="match status" value="1"/>
</dbReference>
<protein>
    <recommendedName>
        <fullName evidence="4">cytokinin dehydrogenase</fullName>
        <ecNumber evidence="4">1.5.99.12</ecNumber>
    </recommendedName>
</protein>
<dbReference type="InterPro" id="IPR016167">
    <property type="entry name" value="FAD-bd_PCMH_sub1"/>
</dbReference>
<comment type="similarity">
    <text evidence="2">Belongs to the oxygen-dependent FAD-linked oxidoreductase family.</text>
</comment>
<reference evidence="11" key="2">
    <citation type="submission" date="2025-08" db="UniProtKB">
        <authorList>
            <consortium name="RefSeq"/>
        </authorList>
    </citation>
    <scope>IDENTIFICATION</scope>
    <source>
        <tissue evidence="11">Leaf</tissue>
    </source>
</reference>
<dbReference type="InterPro" id="IPR036318">
    <property type="entry name" value="FAD-bd_PCMH-like_sf"/>
</dbReference>
<dbReference type="PROSITE" id="PS00862">
    <property type="entry name" value="OX2_COVAL_FAD"/>
    <property type="match status" value="1"/>
</dbReference>
<comment type="subunit">
    <text evidence="3">Monomer.</text>
</comment>
<dbReference type="Proteomes" id="UP000515123">
    <property type="component" value="Linkage group 12"/>
</dbReference>
<keyword evidence="6" id="KW-0274">FAD</keyword>
<evidence type="ECO:0000256" key="8">
    <source>
        <dbReference type="ARBA" id="ARBA00048224"/>
    </source>
</evidence>
<dbReference type="PANTHER" id="PTHR13878:SF127">
    <property type="entry name" value="CYTOKININ DEHYDROGENASE 3"/>
    <property type="match status" value="1"/>
</dbReference>
<sequence>MSRLGCPSSAATPETVRQSALPLELRALDISPKIRADPDTLESVSSDFGGVISGRPYAIFYPSNETDIARLIRTAFESAQPFTITARGRGHSDRGQSVGVGGVTVDMRALAGDGEKRRINVCLGGPLGPYVDIGAEQMWSELMHETLEHGFGPRTWLDYLDITVGGSLTVGGISGQALRHGPQVRNVHELDIITGKGELVTCSENQNPDLFYASLGGLGQFGIITRARIALEPAPSKVKWVGLVYSSFEAFTKDEEYLISLDGAPGKRKGFDYLEGFVFLDHKHVKNWRSPFISDDDVVEITKLVAEHGGVYLLEATINYCDDTVFTVDEEVEALTEGLNYAPGFKFTKDLSYVGFLDRVQLENERLRKDGLRDVPHPWLNLLVPKSRIYDFHEGVFKGVYQKDKPMGVILVYPLDKYKWDEKMSLVFPKEDVFYKIGLLLSTTPDNLEGVLKQNEEILRFCEGNGIDVKQYMPHYENTEDWKEHFGEKWDWFVQMKKKYDPKNILAPGQRIFTSPLI</sequence>
<dbReference type="InterPro" id="IPR016170">
    <property type="entry name" value="Cytok_DH_C_sf"/>
</dbReference>
<dbReference type="Gene3D" id="3.30.43.10">
    <property type="entry name" value="Uridine Diphospho-n-acetylenolpyruvylglucosamine Reductase, domain 2"/>
    <property type="match status" value="1"/>
</dbReference>
<dbReference type="InterPro" id="IPR006093">
    <property type="entry name" value="Oxy_OxRdtase_FAD_BS"/>
</dbReference>
<dbReference type="Gene3D" id="3.30.465.10">
    <property type="match status" value="1"/>
</dbReference>
<evidence type="ECO:0000256" key="1">
    <source>
        <dbReference type="ARBA" id="ARBA00001974"/>
    </source>
</evidence>
<comment type="cofactor">
    <cofactor evidence="1">
        <name>FAD</name>
        <dbReference type="ChEBI" id="CHEBI:57692"/>
    </cofactor>
</comment>
<dbReference type="Gene3D" id="3.40.462.10">
    <property type="entry name" value="FAD-linked oxidases, C-terminal domain"/>
    <property type="match status" value="1"/>
</dbReference>
<proteinExistence type="inferred from homology"/>
<evidence type="ECO:0000256" key="3">
    <source>
        <dbReference type="ARBA" id="ARBA00011245"/>
    </source>
</evidence>
<dbReference type="OrthoDB" id="415825at2759"/>
<dbReference type="InterPro" id="IPR050432">
    <property type="entry name" value="FAD-linked_Oxidoreductases_BP"/>
</dbReference>
<name>A0A6P5FWK7_ANACO</name>
<dbReference type="InterPro" id="IPR015345">
    <property type="entry name" value="Cytokinin_DH_FAD/cytokin-bd"/>
</dbReference>
<feature type="domain" description="FAD-binding PCMH-type" evidence="9">
    <location>
        <begin position="52"/>
        <end position="234"/>
    </location>
</feature>
<dbReference type="Pfam" id="PF09265">
    <property type="entry name" value="Cytokin-bind"/>
    <property type="match status" value="1"/>
</dbReference>
<evidence type="ECO:0000256" key="6">
    <source>
        <dbReference type="ARBA" id="ARBA00022827"/>
    </source>
</evidence>
<dbReference type="PROSITE" id="PS51387">
    <property type="entry name" value="FAD_PCMH"/>
    <property type="match status" value="1"/>
</dbReference>
<evidence type="ECO:0000256" key="7">
    <source>
        <dbReference type="ARBA" id="ARBA00023002"/>
    </source>
</evidence>
<evidence type="ECO:0000313" key="11">
    <source>
        <dbReference type="RefSeq" id="XP_020100706.1"/>
    </source>
</evidence>
<dbReference type="RefSeq" id="XP_020100706.1">
    <property type="nucleotide sequence ID" value="XM_020245117.1"/>
</dbReference>
<evidence type="ECO:0000313" key="10">
    <source>
        <dbReference type="Proteomes" id="UP000515123"/>
    </source>
</evidence>
<evidence type="ECO:0000256" key="4">
    <source>
        <dbReference type="ARBA" id="ARBA00011928"/>
    </source>
</evidence>
<accession>A0A6P5FWK7</accession>
<keyword evidence="7" id="KW-0560">Oxidoreductase</keyword>
<evidence type="ECO:0000256" key="5">
    <source>
        <dbReference type="ARBA" id="ARBA00022630"/>
    </source>
</evidence>
<dbReference type="EC" id="1.5.99.12" evidence="4"/>
<dbReference type="GeneID" id="109718727"/>
<dbReference type="InterPro" id="IPR016166">
    <property type="entry name" value="FAD-bd_PCMH"/>
</dbReference>
<dbReference type="Pfam" id="PF01565">
    <property type="entry name" value="FAD_binding_4"/>
    <property type="match status" value="1"/>
</dbReference>
<dbReference type="InterPro" id="IPR016164">
    <property type="entry name" value="FAD-linked_Oxase-like_C"/>
</dbReference>
<dbReference type="InterPro" id="IPR016169">
    <property type="entry name" value="FAD-bd_PCMH_sub2"/>
</dbReference>
<reference evidence="10" key="1">
    <citation type="journal article" date="2015" name="Nat. Genet.">
        <title>The pineapple genome and the evolution of CAM photosynthesis.</title>
        <authorList>
            <person name="Ming R."/>
            <person name="VanBuren R."/>
            <person name="Wai C.M."/>
            <person name="Tang H."/>
            <person name="Schatz M.C."/>
            <person name="Bowers J.E."/>
            <person name="Lyons E."/>
            <person name="Wang M.L."/>
            <person name="Chen J."/>
            <person name="Biggers E."/>
            <person name="Zhang J."/>
            <person name="Huang L."/>
            <person name="Zhang L."/>
            <person name="Miao W."/>
            <person name="Zhang J."/>
            <person name="Ye Z."/>
            <person name="Miao C."/>
            <person name="Lin Z."/>
            <person name="Wang H."/>
            <person name="Zhou H."/>
            <person name="Yim W.C."/>
            <person name="Priest H.D."/>
            <person name="Zheng C."/>
            <person name="Woodhouse M."/>
            <person name="Edger P.P."/>
            <person name="Guyot R."/>
            <person name="Guo H.B."/>
            <person name="Guo H."/>
            <person name="Zheng G."/>
            <person name="Singh R."/>
            <person name="Sharma A."/>
            <person name="Min X."/>
            <person name="Zheng Y."/>
            <person name="Lee H."/>
            <person name="Gurtowski J."/>
            <person name="Sedlazeck F.J."/>
            <person name="Harkess A."/>
            <person name="McKain M.R."/>
            <person name="Liao Z."/>
            <person name="Fang J."/>
            <person name="Liu J."/>
            <person name="Zhang X."/>
            <person name="Zhang Q."/>
            <person name="Hu W."/>
            <person name="Qin Y."/>
            <person name="Wang K."/>
            <person name="Chen L.Y."/>
            <person name="Shirley N."/>
            <person name="Lin Y.R."/>
            <person name="Liu L.Y."/>
            <person name="Hernandez A.G."/>
            <person name="Wright C.L."/>
            <person name="Bulone V."/>
            <person name="Tuskan G.A."/>
            <person name="Heath K."/>
            <person name="Zee F."/>
            <person name="Moore P.H."/>
            <person name="Sunkar R."/>
            <person name="Leebens-Mack J.H."/>
            <person name="Mockler T."/>
            <person name="Bennetzen J.L."/>
            <person name="Freeling M."/>
            <person name="Sankoff D."/>
            <person name="Paterson A.H."/>
            <person name="Zhu X."/>
            <person name="Yang X."/>
            <person name="Smith J.A."/>
            <person name="Cushman J.C."/>
            <person name="Paull R.E."/>
            <person name="Yu Q."/>
        </authorList>
    </citation>
    <scope>NUCLEOTIDE SEQUENCE [LARGE SCALE GENOMIC DNA]</scope>
    <source>
        <strain evidence="10">cv. F153</strain>
    </source>
</reference>
<dbReference type="GO" id="GO:0019139">
    <property type="term" value="F:cytokinin dehydrogenase activity"/>
    <property type="evidence" value="ECO:0007669"/>
    <property type="project" value="UniProtKB-EC"/>
</dbReference>
<keyword evidence="5" id="KW-0285">Flavoprotein</keyword>
<evidence type="ECO:0000256" key="2">
    <source>
        <dbReference type="ARBA" id="ARBA00005466"/>
    </source>
</evidence>
<dbReference type="GO" id="GO:0071949">
    <property type="term" value="F:FAD binding"/>
    <property type="evidence" value="ECO:0007669"/>
    <property type="project" value="InterPro"/>
</dbReference>
<organism evidence="10 11">
    <name type="scientific">Ananas comosus</name>
    <name type="common">Pineapple</name>
    <name type="synonym">Ananas ananas</name>
    <dbReference type="NCBI Taxonomy" id="4615"/>
    <lineage>
        <taxon>Eukaryota</taxon>
        <taxon>Viridiplantae</taxon>
        <taxon>Streptophyta</taxon>
        <taxon>Embryophyta</taxon>
        <taxon>Tracheophyta</taxon>
        <taxon>Spermatophyta</taxon>
        <taxon>Magnoliopsida</taxon>
        <taxon>Liliopsida</taxon>
        <taxon>Poales</taxon>
        <taxon>Bromeliaceae</taxon>
        <taxon>Bromelioideae</taxon>
        <taxon>Ananas</taxon>
    </lineage>
</organism>
<dbReference type="SUPFAM" id="SSF55103">
    <property type="entry name" value="FAD-linked oxidases, C-terminal domain"/>
    <property type="match status" value="1"/>
</dbReference>
<dbReference type="InterPro" id="IPR006094">
    <property type="entry name" value="Oxid_FAD_bind_N"/>
</dbReference>
<keyword evidence="10" id="KW-1185">Reference proteome</keyword>
<comment type="catalytic activity">
    <reaction evidence="8">
        <text>N(6)-dimethylallyladenine + A + H2O = 3-methyl-2-butenal + adenine + AH2</text>
        <dbReference type="Rhea" id="RHEA:13625"/>
        <dbReference type="ChEBI" id="CHEBI:13193"/>
        <dbReference type="ChEBI" id="CHEBI:15377"/>
        <dbReference type="ChEBI" id="CHEBI:15825"/>
        <dbReference type="ChEBI" id="CHEBI:16708"/>
        <dbReference type="ChEBI" id="CHEBI:17499"/>
        <dbReference type="ChEBI" id="CHEBI:17660"/>
        <dbReference type="EC" id="1.5.99.12"/>
    </reaction>
</comment>
<dbReference type="AlphaFoldDB" id="A0A6P5FWK7"/>
<dbReference type="Gramene" id="Aco000429.1.mrna1">
    <property type="protein sequence ID" value="Aco000429.1.mrna1"/>
    <property type="gene ID" value="Aco000429.1.path1"/>
</dbReference>
<evidence type="ECO:0000259" key="9">
    <source>
        <dbReference type="PROSITE" id="PS51387"/>
    </source>
</evidence>
<gene>
    <name evidence="11" type="primary">LOC109718727</name>
</gene>
<dbReference type="PANTHER" id="PTHR13878">
    <property type="entry name" value="GULONOLACTONE OXIDASE"/>
    <property type="match status" value="1"/>
</dbReference>
<dbReference type="GO" id="GO:0009690">
    <property type="term" value="P:cytokinin metabolic process"/>
    <property type="evidence" value="ECO:0007669"/>
    <property type="project" value="InterPro"/>
</dbReference>